<accession>A0A8J7UK45</accession>
<dbReference type="AlphaFoldDB" id="A0A8J7UK45"/>
<gene>
    <name evidence="1" type="ORF">J5Y06_04950</name>
</gene>
<name>A0A8J7UK45_9HYPH</name>
<dbReference type="RefSeq" id="WP_209333936.1">
    <property type="nucleotide sequence ID" value="NZ_JAGIYY010000001.1"/>
</dbReference>
<reference evidence="1" key="1">
    <citation type="submission" date="2021-03" db="EMBL/GenBank/DDBJ databases">
        <title>Genome sequencing and assembly of Tianweitania sediminis.</title>
        <authorList>
            <person name="Chhetri G."/>
        </authorList>
    </citation>
    <scope>NUCLEOTIDE SEQUENCE</scope>
    <source>
        <strain evidence="1">Z8</strain>
    </source>
</reference>
<sequence>MSLGRSTSEKWPSGIVGEFTWPPGAKTVVPREGDRAEVNGTDTVARVDSVSGTCFLNRSSGNDFCVRRAER</sequence>
<evidence type="ECO:0000313" key="1">
    <source>
        <dbReference type="EMBL" id="MBP0437992.1"/>
    </source>
</evidence>
<comment type="caution">
    <text evidence="1">The sequence shown here is derived from an EMBL/GenBank/DDBJ whole genome shotgun (WGS) entry which is preliminary data.</text>
</comment>
<proteinExistence type="predicted"/>
<keyword evidence="2" id="KW-1185">Reference proteome</keyword>
<organism evidence="1 2">
    <name type="scientific">Tianweitania sediminis</name>
    <dbReference type="NCBI Taxonomy" id="1502156"/>
    <lineage>
        <taxon>Bacteria</taxon>
        <taxon>Pseudomonadati</taxon>
        <taxon>Pseudomonadota</taxon>
        <taxon>Alphaproteobacteria</taxon>
        <taxon>Hyphomicrobiales</taxon>
        <taxon>Phyllobacteriaceae</taxon>
        <taxon>Tianweitania</taxon>
    </lineage>
</organism>
<dbReference type="Proteomes" id="UP000666240">
    <property type="component" value="Unassembled WGS sequence"/>
</dbReference>
<dbReference type="EMBL" id="JAGIYY010000001">
    <property type="protein sequence ID" value="MBP0437992.1"/>
    <property type="molecule type" value="Genomic_DNA"/>
</dbReference>
<protein>
    <submittedName>
        <fullName evidence="1">Uncharacterized protein</fullName>
    </submittedName>
</protein>
<evidence type="ECO:0000313" key="2">
    <source>
        <dbReference type="Proteomes" id="UP000666240"/>
    </source>
</evidence>